<gene>
    <name evidence="16" type="ORF">HPB52_015616</name>
</gene>
<dbReference type="VEuPathDB" id="VectorBase:RSAN_033251"/>
<evidence type="ECO:0000256" key="7">
    <source>
        <dbReference type="ARBA" id="ARBA00022741"/>
    </source>
</evidence>
<dbReference type="SUPFAM" id="SSF54495">
    <property type="entry name" value="UBC-like"/>
    <property type="match status" value="1"/>
</dbReference>
<evidence type="ECO:0000256" key="8">
    <source>
        <dbReference type="ARBA" id="ARBA00022786"/>
    </source>
</evidence>
<dbReference type="GO" id="GO:0005524">
    <property type="term" value="F:ATP binding"/>
    <property type="evidence" value="ECO:0007669"/>
    <property type="project" value="UniProtKB-KW"/>
</dbReference>
<dbReference type="Gene3D" id="3.10.110.10">
    <property type="entry name" value="Ubiquitin Conjugating Enzyme"/>
    <property type="match status" value="1"/>
</dbReference>
<keyword evidence="5" id="KW-0808">Transferase</keyword>
<dbReference type="InterPro" id="IPR000608">
    <property type="entry name" value="UBC"/>
</dbReference>
<keyword evidence="6" id="KW-0053">Apoptosis</keyword>
<evidence type="ECO:0000256" key="3">
    <source>
        <dbReference type="ARBA" id="ARBA00012486"/>
    </source>
</evidence>
<dbReference type="CDD" id="cd23809">
    <property type="entry name" value="UBCc_UBE2Z"/>
    <property type="match status" value="1"/>
</dbReference>
<evidence type="ECO:0000256" key="2">
    <source>
        <dbReference type="ARBA" id="ARBA00004496"/>
    </source>
</evidence>
<dbReference type="GO" id="GO:0061631">
    <property type="term" value="F:ubiquitin conjugating enzyme activity"/>
    <property type="evidence" value="ECO:0007669"/>
    <property type="project" value="UniProtKB-EC"/>
</dbReference>
<evidence type="ECO:0000256" key="13">
    <source>
        <dbReference type="ARBA" id="ARBA00042316"/>
    </source>
</evidence>
<evidence type="ECO:0000256" key="12">
    <source>
        <dbReference type="ARBA" id="ARBA00041798"/>
    </source>
</evidence>
<keyword evidence="7" id="KW-0547">Nucleotide-binding</keyword>
<evidence type="ECO:0000256" key="9">
    <source>
        <dbReference type="ARBA" id="ARBA00022840"/>
    </source>
</evidence>
<dbReference type="OrthoDB" id="47801at2759"/>
<dbReference type="Proteomes" id="UP000821837">
    <property type="component" value="Chromosome 6"/>
</dbReference>
<sequence length="259" mass="29453">MSFKRDDDVPSLRFLRVKKDIADIASDPPPGIYVAPEENDISRIYALVVGPSGTPYEGGFLLFHLVCSFEYPIKPPRVRFLTTDAGRVALHPYLYMSGEVSLSILGTFSGPQWSPAQSLWSLLVSIQSLLTHDPFYDRVYYYVEDDKETERKVADDYKVYIRHEVIRVAVCGAVESCLESGSSYPAEFRGTVLKLFLEHYDSYEESVKSHLRVKGEEINYPDVFPRKMSHYEALLARLRDLKAKVEKRVESAVPADANQ</sequence>
<protein>
    <recommendedName>
        <fullName evidence="11">Ubiquitin-conjugating enzyme E2 Z</fullName>
        <ecNumber evidence="3">2.3.2.23</ecNumber>
    </recommendedName>
    <alternativeName>
        <fullName evidence="12">E2 ubiquitin-conjugating enzyme Z</fullName>
    </alternativeName>
    <alternativeName>
        <fullName evidence="14">Ubiquitin carrier protein Z</fullName>
    </alternativeName>
    <alternativeName>
        <fullName evidence="13">Ubiquitin-protein ligase Z</fullName>
    </alternativeName>
</protein>
<keyword evidence="17" id="KW-1185">Reference proteome</keyword>
<keyword evidence="4" id="KW-0963">Cytoplasm</keyword>
<keyword evidence="9" id="KW-0067">ATP-binding</keyword>
<dbReference type="GO" id="GO:0006915">
    <property type="term" value="P:apoptotic process"/>
    <property type="evidence" value="ECO:0007669"/>
    <property type="project" value="UniProtKB-KW"/>
</dbReference>
<dbReference type="Pfam" id="PF00179">
    <property type="entry name" value="UQ_con"/>
    <property type="match status" value="1"/>
</dbReference>
<evidence type="ECO:0000256" key="4">
    <source>
        <dbReference type="ARBA" id="ARBA00022490"/>
    </source>
</evidence>
<evidence type="ECO:0000313" key="16">
    <source>
        <dbReference type="EMBL" id="KAH7947761.1"/>
    </source>
</evidence>
<dbReference type="GO" id="GO:0005634">
    <property type="term" value="C:nucleus"/>
    <property type="evidence" value="ECO:0007669"/>
    <property type="project" value="UniProtKB-SubCell"/>
</dbReference>
<dbReference type="AlphaFoldDB" id="A0A9D4SSR4"/>
<evidence type="ECO:0000256" key="1">
    <source>
        <dbReference type="ARBA" id="ARBA00004123"/>
    </source>
</evidence>
<feature type="domain" description="UBC core" evidence="15">
    <location>
        <begin position="12"/>
        <end position="170"/>
    </location>
</feature>
<dbReference type="PROSITE" id="PS50127">
    <property type="entry name" value="UBC_2"/>
    <property type="match status" value="1"/>
</dbReference>
<dbReference type="GO" id="GO:0043066">
    <property type="term" value="P:negative regulation of apoptotic process"/>
    <property type="evidence" value="ECO:0007669"/>
    <property type="project" value="TreeGrafter"/>
</dbReference>
<dbReference type="GO" id="GO:0004869">
    <property type="term" value="F:cysteine-type endopeptidase inhibitor activity"/>
    <property type="evidence" value="ECO:0007669"/>
    <property type="project" value="TreeGrafter"/>
</dbReference>
<evidence type="ECO:0000256" key="14">
    <source>
        <dbReference type="ARBA" id="ARBA00042401"/>
    </source>
</evidence>
<keyword evidence="10" id="KW-0539">Nucleus</keyword>
<dbReference type="InterPro" id="IPR016135">
    <property type="entry name" value="UBQ-conjugating_enzyme/RWD"/>
</dbReference>
<evidence type="ECO:0000313" key="17">
    <source>
        <dbReference type="Proteomes" id="UP000821837"/>
    </source>
</evidence>
<comment type="caution">
    <text evidence="16">The sequence shown here is derived from an EMBL/GenBank/DDBJ whole genome shotgun (WGS) entry which is preliminary data.</text>
</comment>
<organism evidence="16 17">
    <name type="scientific">Rhipicephalus sanguineus</name>
    <name type="common">Brown dog tick</name>
    <name type="synonym">Ixodes sanguineus</name>
    <dbReference type="NCBI Taxonomy" id="34632"/>
    <lineage>
        <taxon>Eukaryota</taxon>
        <taxon>Metazoa</taxon>
        <taxon>Ecdysozoa</taxon>
        <taxon>Arthropoda</taxon>
        <taxon>Chelicerata</taxon>
        <taxon>Arachnida</taxon>
        <taxon>Acari</taxon>
        <taxon>Parasitiformes</taxon>
        <taxon>Ixodida</taxon>
        <taxon>Ixodoidea</taxon>
        <taxon>Ixodidae</taxon>
        <taxon>Rhipicephalinae</taxon>
        <taxon>Rhipicephalus</taxon>
        <taxon>Rhipicephalus</taxon>
    </lineage>
</organism>
<evidence type="ECO:0000256" key="5">
    <source>
        <dbReference type="ARBA" id="ARBA00022679"/>
    </source>
</evidence>
<reference evidence="16" key="2">
    <citation type="submission" date="2021-09" db="EMBL/GenBank/DDBJ databases">
        <authorList>
            <person name="Jia N."/>
            <person name="Wang J."/>
            <person name="Shi W."/>
            <person name="Du L."/>
            <person name="Sun Y."/>
            <person name="Zhan W."/>
            <person name="Jiang J."/>
            <person name="Wang Q."/>
            <person name="Zhang B."/>
            <person name="Ji P."/>
            <person name="Sakyi L.B."/>
            <person name="Cui X."/>
            <person name="Yuan T."/>
            <person name="Jiang B."/>
            <person name="Yang W."/>
            <person name="Lam T.T.-Y."/>
            <person name="Chang Q."/>
            <person name="Ding S."/>
            <person name="Wang X."/>
            <person name="Zhu J."/>
            <person name="Ruan X."/>
            <person name="Zhao L."/>
            <person name="Wei J."/>
            <person name="Que T."/>
            <person name="Du C."/>
            <person name="Cheng J."/>
            <person name="Dai P."/>
            <person name="Han X."/>
            <person name="Huang E."/>
            <person name="Gao Y."/>
            <person name="Liu J."/>
            <person name="Shao H."/>
            <person name="Ye R."/>
            <person name="Li L."/>
            <person name="Wei W."/>
            <person name="Wang X."/>
            <person name="Wang C."/>
            <person name="Huo Q."/>
            <person name="Li W."/>
            <person name="Guo W."/>
            <person name="Chen H."/>
            <person name="Chen S."/>
            <person name="Zhou L."/>
            <person name="Zhou L."/>
            <person name="Ni X."/>
            <person name="Tian J."/>
            <person name="Zhou Y."/>
            <person name="Sheng Y."/>
            <person name="Liu T."/>
            <person name="Pan Y."/>
            <person name="Xia L."/>
            <person name="Li J."/>
            <person name="Zhao F."/>
            <person name="Cao W."/>
        </authorList>
    </citation>
    <scope>NUCLEOTIDE SEQUENCE</scope>
    <source>
        <strain evidence="16">Rsan-2018</strain>
        <tissue evidence="16">Larvae</tissue>
    </source>
</reference>
<evidence type="ECO:0000256" key="10">
    <source>
        <dbReference type="ARBA" id="ARBA00023242"/>
    </source>
</evidence>
<dbReference type="EC" id="2.3.2.23" evidence="3"/>
<name>A0A9D4SSR4_RHISA</name>
<dbReference type="SMART" id="SM00212">
    <property type="entry name" value="UBCc"/>
    <property type="match status" value="1"/>
</dbReference>
<dbReference type="PANTHER" id="PTHR46116:SF26">
    <property type="entry name" value="UBIQUITIN-CONJUGATING ENZYME E2 Z"/>
    <property type="match status" value="1"/>
</dbReference>
<dbReference type="PANTHER" id="PTHR46116">
    <property type="entry name" value="(E3-INDEPENDENT) E2 UBIQUITIN-CONJUGATING ENZYME"/>
    <property type="match status" value="1"/>
</dbReference>
<dbReference type="GO" id="GO:0005737">
    <property type="term" value="C:cytoplasm"/>
    <property type="evidence" value="ECO:0007669"/>
    <property type="project" value="UniProtKB-SubCell"/>
</dbReference>
<proteinExistence type="predicted"/>
<evidence type="ECO:0000256" key="11">
    <source>
        <dbReference type="ARBA" id="ARBA00039894"/>
    </source>
</evidence>
<dbReference type="EMBL" id="JABSTV010001252">
    <property type="protein sequence ID" value="KAH7947761.1"/>
    <property type="molecule type" value="Genomic_DNA"/>
</dbReference>
<reference evidence="16" key="1">
    <citation type="journal article" date="2020" name="Cell">
        <title>Large-Scale Comparative Analyses of Tick Genomes Elucidate Their Genetic Diversity and Vector Capacities.</title>
        <authorList>
            <consortium name="Tick Genome and Microbiome Consortium (TIGMIC)"/>
            <person name="Jia N."/>
            <person name="Wang J."/>
            <person name="Shi W."/>
            <person name="Du L."/>
            <person name="Sun Y."/>
            <person name="Zhan W."/>
            <person name="Jiang J.F."/>
            <person name="Wang Q."/>
            <person name="Zhang B."/>
            <person name="Ji P."/>
            <person name="Bell-Sakyi L."/>
            <person name="Cui X.M."/>
            <person name="Yuan T.T."/>
            <person name="Jiang B.G."/>
            <person name="Yang W.F."/>
            <person name="Lam T.T."/>
            <person name="Chang Q.C."/>
            <person name="Ding S.J."/>
            <person name="Wang X.J."/>
            <person name="Zhu J.G."/>
            <person name="Ruan X.D."/>
            <person name="Zhao L."/>
            <person name="Wei J.T."/>
            <person name="Ye R.Z."/>
            <person name="Que T.C."/>
            <person name="Du C.H."/>
            <person name="Zhou Y.H."/>
            <person name="Cheng J.X."/>
            <person name="Dai P.F."/>
            <person name="Guo W.B."/>
            <person name="Han X.H."/>
            <person name="Huang E.J."/>
            <person name="Li L.F."/>
            <person name="Wei W."/>
            <person name="Gao Y.C."/>
            <person name="Liu J.Z."/>
            <person name="Shao H.Z."/>
            <person name="Wang X."/>
            <person name="Wang C.C."/>
            <person name="Yang T.C."/>
            <person name="Huo Q.B."/>
            <person name="Li W."/>
            <person name="Chen H.Y."/>
            <person name="Chen S.E."/>
            <person name="Zhou L.G."/>
            <person name="Ni X.B."/>
            <person name="Tian J.H."/>
            <person name="Sheng Y."/>
            <person name="Liu T."/>
            <person name="Pan Y.S."/>
            <person name="Xia L.Y."/>
            <person name="Li J."/>
            <person name="Zhao F."/>
            <person name="Cao W.C."/>
        </authorList>
    </citation>
    <scope>NUCLEOTIDE SEQUENCE</scope>
    <source>
        <strain evidence="16">Rsan-2018</strain>
    </source>
</reference>
<accession>A0A9D4SSR4</accession>
<keyword evidence="8" id="KW-0833">Ubl conjugation pathway</keyword>
<comment type="subcellular location">
    <subcellularLocation>
        <location evidence="2">Cytoplasm</location>
    </subcellularLocation>
    <subcellularLocation>
        <location evidence="1">Nucleus</location>
    </subcellularLocation>
</comment>
<evidence type="ECO:0000256" key="6">
    <source>
        <dbReference type="ARBA" id="ARBA00022703"/>
    </source>
</evidence>
<evidence type="ECO:0000259" key="15">
    <source>
        <dbReference type="PROSITE" id="PS50127"/>
    </source>
</evidence>